<organism evidence="2 3">
    <name type="scientific">SAR324 cluster bacterium</name>
    <dbReference type="NCBI Taxonomy" id="2024889"/>
    <lineage>
        <taxon>Bacteria</taxon>
        <taxon>Deltaproteobacteria</taxon>
        <taxon>SAR324 cluster</taxon>
    </lineage>
</organism>
<comment type="caution">
    <text evidence="2">The sequence shown here is derived from an EMBL/GenBank/DDBJ whole genome shotgun (WGS) entry which is preliminary data.</text>
</comment>
<evidence type="ECO:0000313" key="3">
    <source>
        <dbReference type="Proteomes" id="UP000226525"/>
    </source>
</evidence>
<dbReference type="GO" id="GO:0004364">
    <property type="term" value="F:glutathione transferase activity"/>
    <property type="evidence" value="ECO:0007669"/>
    <property type="project" value="InterPro"/>
</dbReference>
<feature type="region of interest" description="Disordered" evidence="1">
    <location>
        <begin position="56"/>
        <end position="82"/>
    </location>
</feature>
<dbReference type="EMBL" id="NZEX01000069">
    <property type="protein sequence ID" value="MAH63013.1"/>
    <property type="molecule type" value="Genomic_DNA"/>
</dbReference>
<dbReference type="PANTHER" id="PTHR32419:SF6">
    <property type="entry name" value="GLUTATHIONE S-TRANSFERASE OMEGA-LIKE 1-RELATED"/>
    <property type="match status" value="1"/>
</dbReference>
<dbReference type="InterPro" id="IPR036282">
    <property type="entry name" value="Glutathione-S-Trfase_C_sf"/>
</dbReference>
<feature type="non-terminal residue" evidence="2">
    <location>
        <position position="1"/>
    </location>
</feature>
<dbReference type="SUPFAM" id="SSF47616">
    <property type="entry name" value="GST C-terminal domain-like"/>
    <property type="match status" value="1"/>
</dbReference>
<name>A0A2D6YIK0_9DELT</name>
<accession>A0A2D6YIK0</accession>
<evidence type="ECO:0000256" key="1">
    <source>
        <dbReference type="SAM" id="MobiDB-lite"/>
    </source>
</evidence>
<dbReference type="Gene3D" id="1.20.1050.10">
    <property type="match status" value="1"/>
</dbReference>
<dbReference type="GO" id="GO:0005737">
    <property type="term" value="C:cytoplasm"/>
    <property type="evidence" value="ECO:0007669"/>
    <property type="project" value="TreeGrafter"/>
</dbReference>
<dbReference type="Proteomes" id="UP000226525">
    <property type="component" value="Unassembled WGS sequence"/>
</dbReference>
<gene>
    <name evidence="2" type="ORF">CMN54_06130</name>
</gene>
<dbReference type="InterPro" id="IPR016639">
    <property type="entry name" value="GST_Omega/GSH"/>
</dbReference>
<dbReference type="PANTHER" id="PTHR32419">
    <property type="entry name" value="GLUTATHIONYL-HYDROQUINONE REDUCTASE"/>
    <property type="match status" value="1"/>
</dbReference>
<evidence type="ECO:0000313" key="2">
    <source>
        <dbReference type="EMBL" id="MAH63013.1"/>
    </source>
</evidence>
<proteinExistence type="predicted"/>
<reference evidence="3" key="1">
    <citation type="submission" date="2017-09" db="EMBL/GenBank/DDBJ databases">
        <title>The Reconstruction of 2,631 Draft Metagenome-Assembled Genomes from the Global Oceans.</title>
        <authorList>
            <person name="Tully B.J."/>
            <person name="Graham E.D."/>
            <person name="Heidelberg J.F."/>
        </authorList>
    </citation>
    <scope>NUCLEOTIDE SEQUENCE [LARGE SCALE GENOMIC DNA]</scope>
</reference>
<dbReference type="AlphaFoldDB" id="A0A2D6YIK0"/>
<sequence length="82" mass="9529">HGHSKCNQRRIRDYHGLFGYTLRLMHHPGILKTVDLWQIQEHYYFSHETINPSRVVPLGPGTQAYAEQTVDQSTSSKEKLSH</sequence>
<protein>
    <submittedName>
        <fullName evidence="2">Glutathione-dependent reductase</fullName>
    </submittedName>
</protein>
<feature type="compositionally biased region" description="Polar residues" evidence="1">
    <location>
        <begin position="65"/>
        <end position="75"/>
    </location>
</feature>